<dbReference type="Gene3D" id="3.90.226.10">
    <property type="entry name" value="2-enoyl-CoA Hydratase, Chain A, domain 1"/>
    <property type="match status" value="1"/>
</dbReference>
<dbReference type="PANTHER" id="PTHR11941:SF169">
    <property type="entry name" value="(7AS)-7A-METHYL-1,5-DIOXO-2,3,5,6,7,7A-HEXAHYDRO-1H-INDENE-CARBOXYL-COA HYDROLASE"/>
    <property type="match status" value="1"/>
</dbReference>
<evidence type="ECO:0000256" key="3">
    <source>
        <dbReference type="ARBA" id="ARBA00023239"/>
    </source>
</evidence>
<gene>
    <name evidence="4" type="ORF">MU0050_003038</name>
</gene>
<evidence type="ECO:0000256" key="2">
    <source>
        <dbReference type="ARBA" id="ARBA00023098"/>
    </source>
</evidence>
<dbReference type="PANTHER" id="PTHR11941">
    <property type="entry name" value="ENOYL-COA HYDRATASE-RELATED"/>
    <property type="match status" value="1"/>
</dbReference>
<dbReference type="InterPro" id="IPR001753">
    <property type="entry name" value="Enoyl-CoA_hydra/iso"/>
</dbReference>
<protein>
    <submittedName>
        <fullName evidence="4">Enoyl-CoA hydratase</fullName>
        <ecNumber evidence="4">4.2.1.17</ecNumber>
    </submittedName>
</protein>
<sequence>MTGGHEFVSLHTDAQQPGIGTIWLSRPPSNALTRQMYREVAATAEHVAAREDIAVVILFGGHEIFSAGDDVPELRTLSAAEAATAAAVRDAAIGAVAAIPKPTIAAVTGYALGAGLTLALAADWRVAGDNVKVAASEILADLIPDGAALDRLAAAVGPGHAKDMVFSGRFVDAEEAAAMGLLDQLVAPDAVYDAACARARRYLRAPAVAVAAAKDMIDGRCDADERRRRYLDVFAAGTTV</sequence>
<dbReference type="RefSeq" id="WP_316510420.1">
    <property type="nucleotide sequence ID" value="NZ_OY726395.1"/>
</dbReference>
<accession>A0ABM9MFU0</accession>
<comment type="similarity">
    <text evidence="1">Belongs to the enoyl-CoA hydratase/isomerase family.</text>
</comment>
<name>A0ABM9MFU0_9MYCO</name>
<reference evidence="4 5" key="1">
    <citation type="submission" date="2023-08" db="EMBL/GenBank/DDBJ databases">
        <authorList>
            <person name="Folkvardsen B D."/>
            <person name="Norman A."/>
        </authorList>
    </citation>
    <scope>NUCLEOTIDE SEQUENCE [LARGE SCALE GENOMIC DNA]</scope>
    <source>
        <strain evidence="4 5">Mu0050</strain>
    </source>
</reference>
<dbReference type="SUPFAM" id="SSF52096">
    <property type="entry name" value="ClpP/crotonase"/>
    <property type="match status" value="1"/>
</dbReference>
<keyword evidence="2" id="KW-0443">Lipid metabolism</keyword>
<dbReference type="Proteomes" id="UP001190466">
    <property type="component" value="Chromosome"/>
</dbReference>
<organism evidence="4 5">
    <name type="scientific">[Mycobacterium] wendilense</name>
    <dbReference type="NCBI Taxonomy" id="3064284"/>
    <lineage>
        <taxon>Bacteria</taxon>
        <taxon>Bacillati</taxon>
        <taxon>Actinomycetota</taxon>
        <taxon>Actinomycetes</taxon>
        <taxon>Mycobacteriales</taxon>
        <taxon>Mycobacteriaceae</taxon>
        <taxon>Mycolicibacter</taxon>
    </lineage>
</organism>
<dbReference type="EC" id="4.2.1.17" evidence="4"/>
<evidence type="ECO:0000256" key="1">
    <source>
        <dbReference type="ARBA" id="ARBA00005254"/>
    </source>
</evidence>
<dbReference type="InterPro" id="IPR029045">
    <property type="entry name" value="ClpP/crotonase-like_dom_sf"/>
</dbReference>
<keyword evidence="3 4" id="KW-0456">Lyase</keyword>
<dbReference type="CDD" id="cd06558">
    <property type="entry name" value="crotonase-like"/>
    <property type="match status" value="1"/>
</dbReference>
<keyword evidence="5" id="KW-1185">Reference proteome</keyword>
<evidence type="ECO:0000313" key="5">
    <source>
        <dbReference type="Proteomes" id="UP001190466"/>
    </source>
</evidence>
<proteinExistence type="inferred from homology"/>
<evidence type="ECO:0000313" key="4">
    <source>
        <dbReference type="EMBL" id="CAJ1584175.1"/>
    </source>
</evidence>
<dbReference type="EMBL" id="OY726395">
    <property type="protein sequence ID" value="CAJ1584175.1"/>
    <property type="molecule type" value="Genomic_DNA"/>
</dbReference>
<dbReference type="GO" id="GO:0004300">
    <property type="term" value="F:enoyl-CoA hydratase activity"/>
    <property type="evidence" value="ECO:0007669"/>
    <property type="project" value="UniProtKB-EC"/>
</dbReference>
<dbReference type="NCBIfam" id="NF004524">
    <property type="entry name" value="PRK05869.1"/>
    <property type="match status" value="1"/>
</dbReference>
<dbReference type="Pfam" id="PF00378">
    <property type="entry name" value="ECH_1"/>
    <property type="match status" value="1"/>
</dbReference>